<dbReference type="OrthoDB" id="2339190at2759"/>
<evidence type="ECO:0000313" key="4">
    <source>
        <dbReference type="EMBL" id="OBZ89833.1"/>
    </source>
</evidence>
<dbReference type="InParanoid" id="A0A1C7NL10"/>
<name>A0A1C7NL10_9FUNG</name>
<feature type="domain" description="Yeast cell wall synthesis Kre9/Knh1-like N-terminal" evidence="3">
    <location>
        <begin position="32"/>
        <end position="127"/>
    </location>
</feature>
<sequence>MFRATFFSTLFALFALISFVNAIVVNPKITYPSSGTKWTAGQNVTVKWKTTYGPDKTPIPEIMRGYIKLGYFEKGDKYNEHLKWDLASNFSLSSGAQRVTLPSDLETKRSYIIVLMGDSGNASKEFTIRAARK</sequence>
<dbReference type="STRING" id="101091.A0A1C7NL10"/>
<comment type="caution">
    <text evidence="4">The sequence shown here is derived from an EMBL/GenBank/DDBJ whole genome shotgun (WGS) entry which is preliminary data.</text>
</comment>
<keyword evidence="5" id="KW-1185">Reference proteome</keyword>
<gene>
    <name evidence="4" type="ORF">A0J61_02118</name>
</gene>
<dbReference type="InterPro" id="IPR018466">
    <property type="entry name" value="Kre9/Knh1-like_N"/>
</dbReference>
<protein>
    <recommendedName>
        <fullName evidence="3">Yeast cell wall synthesis Kre9/Knh1-like N-terminal domain-containing protein</fullName>
    </recommendedName>
</protein>
<evidence type="ECO:0000256" key="2">
    <source>
        <dbReference type="SAM" id="SignalP"/>
    </source>
</evidence>
<dbReference type="AlphaFoldDB" id="A0A1C7NL10"/>
<accession>A0A1C7NL10</accession>
<evidence type="ECO:0000313" key="5">
    <source>
        <dbReference type="Proteomes" id="UP000093000"/>
    </source>
</evidence>
<evidence type="ECO:0000256" key="1">
    <source>
        <dbReference type="ARBA" id="ARBA00022729"/>
    </source>
</evidence>
<proteinExistence type="predicted"/>
<organism evidence="4 5">
    <name type="scientific">Choanephora cucurbitarum</name>
    <dbReference type="NCBI Taxonomy" id="101091"/>
    <lineage>
        <taxon>Eukaryota</taxon>
        <taxon>Fungi</taxon>
        <taxon>Fungi incertae sedis</taxon>
        <taxon>Mucoromycota</taxon>
        <taxon>Mucoromycotina</taxon>
        <taxon>Mucoromycetes</taxon>
        <taxon>Mucorales</taxon>
        <taxon>Mucorineae</taxon>
        <taxon>Choanephoraceae</taxon>
        <taxon>Choanephoroideae</taxon>
        <taxon>Choanephora</taxon>
    </lineage>
</organism>
<dbReference type="Pfam" id="PF10342">
    <property type="entry name" value="Kre9_KNH"/>
    <property type="match status" value="1"/>
</dbReference>
<keyword evidence="1 2" id="KW-0732">Signal</keyword>
<dbReference type="EMBL" id="LUGH01000076">
    <property type="protein sequence ID" value="OBZ89833.1"/>
    <property type="molecule type" value="Genomic_DNA"/>
</dbReference>
<reference evidence="4 5" key="1">
    <citation type="submission" date="2016-03" db="EMBL/GenBank/DDBJ databases">
        <title>Choanephora cucurbitarum.</title>
        <authorList>
            <person name="Min B."/>
            <person name="Park H."/>
            <person name="Park J.-H."/>
            <person name="Shin H.-D."/>
            <person name="Choi I.-G."/>
        </authorList>
    </citation>
    <scope>NUCLEOTIDE SEQUENCE [LARGE SCALE GENOMIC DNA]</scope>
    <source>
        <strain evidence="4 5">KUS-F28377</strain>
    </source>
</reference>
<evidence type="ECO:0000259" key="3">
    <source>
        <dbReference type="Pfam" id="PF10342"/>
    </source>
</evidence>
<dbReference type="Proteomes" id="UP000093000">
    <property type="component" value="Unassembled WGS sequence"/>
</dbReference>
<feature type="signal peptide" evidence="2">
    <location>
        <begin position="1"/>
        <end position="22"/>
    </location>
</feature>
<feature type="chain" id="PRO_5008889763" description="Yeast cell wall synthesis Kre9/Knh1-like N-terminal domain-containing protein" evidence="2">
    <location>
        <begin position="23"/>
        <end position="133"/>
    </location>
</feature>